<comment type="subcellular location">
    <subcellularLocation>
        <location evidence="1 14 15">Cytoplasm</location>
    </subcellularLocation>
</comment>
<dbReference type="InterPro" id="IPR003959">
    <property type="entry name" value="ATPase_AAA_core"/>
</dbReference>
<evidence type="ECO:0000256" key="14">
    <source>
        <dbReference type="HAMAP-Rule" id="MF_01973"/>
    </source>
</evidence>
<dbReference type="GO" id="GO:0004176">
    <property type="term" value="F:ATP-dependent peptidase activity"/>
    <property type="evidence" value="ECO:0007669"/>
    <property type="project" value="UniProtKB-UniRule"/>
</dbReference>
<keyword evidence="23" id="KW-1185">Reference proteome</keyword>
<feature type="domain" description="Lon proteolytic" evidence="20">
    <location>
        <begin position="585"/>
        <end position="765"/>
    </location>
</feature>
<evidence type="ECO:0000313" key="23">
    <source>
        <dbReference type="Proteomes" id="UP000322244"/>
    </source>
</evidence>
<evidence type="ECO:0000259" key="21">
    <source>
        <dbReference type="PROSITE" id="PS51787"/>
    </source>
</evidence>
<feature type="active site" evidence="14 16">
    <location>
        <position position="714"/>
    </location>
</feature>
<evidence type="ECO:0000256" key="6">
    <source>
        <dbReference type="ARBA" id="ARBA00022825"/>
    </source>
</evidence>
<evidence type="ECO:0000256" key="7">
    <source>
        <dbReference type="ARBA" id="ARBA00022840"/>
    </source>
</evidence>
<dbReference type="Gene3D" id="1.10.8.60">
    <property type="match status" value="1"/>
</dbReference>
<dbReference type="InterPro" id="IPR027417">
    <property type="entry name" value="P-loop_NTPase"/>
</dbReference>
<dbReference type="Pfam" id="PF02190">
    <property type="entry name" value="LON_substr_bdg"/>
    <property type="match status" value="1"/>
</dbReference>
<evidence type="ECO:0000256" key="3">
    <source>
        <dbReference type="ARBA" id="ARBA00022670"/>
    </source>
</evidence>
<dbReference type="SMART" id="SM00382">
    <property type="entry name" value="AAA"/>
    <property type="match status" value="1"/>
</dbReference>
<keyword evidence="6 14" id="KW-0720">Serine protease</keyword>
<evidence type="ECO:0000313" key="22">
    <source>
        <dbReference type="EMBL" id="KAA0021784.1"/>
    </source>
</evidence>
<comment type="caution">
    <text evidence="22">The sequence shown here is derived from an EMBL/GenBank/DDBJ whole genome shotgun (WGS) entry which is preliminary data.</text>
</comment>
<evidence type="ECO:0000256" key="10">
    <source>
        <dbReference type="ARBA" id="ARBA00053875"/>
    </source>
</evidence>
<organism evidence="22 23">
    <name type="scientific">Antrihabitans cavernicola</name>
    <dbReference type="NCBI Taxonomy" id="2495913"/>
    <lineage>
        <taxon>Bacteria</taxon>
        <taxon>Bacillati</taxon>
        <taxon>Actinomycetota</taxon>
        <taxon>Actinomycetes</taxon>
        <taxon>Mycobacteriales</taxon>
        <taxon>Nocardiaceae</taxon>
        <taxon>Antrihabitans</taxon>
    </lineage>
</organism>
<dbReference type="RefSeq" id="WP_149431652.1">
    <property type="nucleotide sequence ID" value="NZ_VLNY01000008.1"/>
</dbReference>
<dbReference type="GO" id="GO:0005737">
    <property type="term" value="C:cytoplasm"/>
    <property type="evidence" value="ECO:0007669"/>
    <property type="project" value="UniProtKB-SubCell"/>
</dbReference>
<sequence length="776" mass="83103">MTSPLKLPVLFLTDPIVLPGMVVPIELDEAAQAAVDAAQAGSDSQVLIAPRLDEGYASYGVIASIEQVGRMRGGSPAAVLKADRRARIGHGVTGPGAALWVEAEPVESVAADGRTTELANEYKKLVVAVLQRREAWQIIDAVNKLNDPSAIADTAGYAPYLTDEQKRQLLETPDVTERLTVLIGWTKDHIAEAEVTEKISEDVRDGLAETQRRFLLQQQLAAIRKELGEGEPDGADDYRARVEEADLPDDIREAAMREVGRLERSSDQSPETGWIRTWLDTVLELPWKTRTTDNTDVKAARAVLDADHHGLDEVKDRMVEYLAVRSRRASRGLEVVGGRGSGAVMVLAGPPGVGKTSLGESVARALDRKFVRVALGGVRDEAEIRGHRRTYVGALPGRIVRAIKEAGSMNPVVLLDEIDKVGADYRGDPAAALLEVLDPAQNHTFRDHYLDLDLDLSDVLFIATANVMDTIPSALLDRMEIITVDGYTEDDKVAIARDFLVPRQLERAALTADEVTITEDALREIAANYTREAGVRQMERLVAKALRKAATKLAGGQDAAIVIDEPSLKDFLGRPRFTPESAERTAVPGVSTGLAVTGMGGDVLFIEASASDGERSLTLTGQLGDVMKESAQIALTYVRSHATELGIDPKALDRNIHLHVPAGAVPKDGPSAGVTMVTALTSLALGRPVRSDVGMTGEVTLNGRVLPIGGVKQKLLAAQRAGLKTVFIPARNEPDLDDVPAEVLAALDVRPMTDVAAIVAAAIEPASSESAVVTAA</sequence>
<keyword evidence="4 14" id="KW-0547">Nucleotide-binding</keyword>
<dbReference type="InterPro" id="IPR003111">
    <property type="entry name" value="Lon_prtase_N"/>
</dbReference>
<reference evidence="22 23" key="1">
    <citation type="submission" date="2019-07" db="EMBL/GenBank/DDBJ databases">
        <title>Rhodococcus cavernicolus sp. nov., isolated from a cave.</title>
        <authorList>
            <person name="Lee S.D."/>
        </authorList>
    </citation>
    <scope>NUCLEOTIDE SEQUENCE [LARGE SCALE GENOMIC DNA]</scope>
    <source>
        <strain evidence="22 23">C1-24</strain>
    </source>
</reference>
<evidence type="ECO:0000256" key="11">
    <source>
        <dbReference type="ARBA" id="ARBA00066743"/>
    </source>
</evidence>
<dbReference type="EMBL" id="VLNY01000008">
    <property type="protein sequence ID" value="KAA0021784.1"/>
    <property type="molecule type" value="Genomic_DNA"/>
</dbReference>
<proteinExistence type="evidence at transcript level"/>
<dbReference type="InterPro" id="IPR008268">
    <property type="entry name" value="Peptidase_S16_AS"/>
</dbReference>
<dbReference type="NCBIfam" id="TIGR00763">
    <property type="entry name" value="lon"/>
    <property type="match status" value="1"/>
</dbReference>
<dbReference type="PROSITE" id="PS01046">
    <property type="entry name" value="LON_SER"/>
    <property type="match status" value="1"/>
</dbReference>
<evidence type="ECO:0000256" key="12">
    <source>
        <dbReference type="ARBA" id="ARBA00071934"/>
    </source>
</evidence>
<evidence type="ECO:0000256" key="15">
    <source>
        <dbReference type="PIRNR" id="PIRNR001174"/>
    </source>
</evidence>
<dbReference type="InterPro" id="IPR004815">
    <property type="entry name" value="Lon_bac/euk-typ"/>
</dbReference>
<accession>A0A5A7S8I1</accession>
<feature type="active site" evidence="14 16">
    <location>
        <position position="671"/>
    </location>
</feature>
<dbReference type="EC" id="3.4.21.53" evidence="11 14"/>
<evidence type="ECO:0000256" key="18">
    <source>
        <dbReference type="PROSITE-ProRule" id="PRU01122"/>
    </source>
</evidence>
<dbReference type="GO" id="GO:0016887">
    <property type="term" value="F:ATP hydrolysis activity"/>
    <property type="evidence" value="ECO:0007669"/>
    <property type="project" value="UniProtKB-UniRule"/>
</dbReference>
<evidence type="ECO:0000256" key="8">
    <source>
        <dbReference type="ARBA" id="ARBA00023016"/>
    </source>
</evidence>
<dbReference type="OrthoDB" id="9803599at2"/>
<dbReference type="Gene3D" id="3.40.50.300">
    <property type="entry name" value="P-loop containing nucleotide triphosphate hydrolases"/>
    <property type="match status" value="1"/>
</dbReference>
<dbReference type="SMART" id="SM00464">
    <property type="entry name" value="LON"/>
    <property type="match status" value="1"/>
</dbReference>
<dbReference type="SUPFAM" id="SSF54211">
    <property type="entry name" value="Ribosomal protein S5 domain 2-like"/>
    <property type="match status" value="1"/>
</dbReference>
<dbReference type="GO" id="GO:0004252">
    <property type="term" value="F:serine-type endopeptidase activity"/>
    <property type="evidence" value="ECO:0007669"/>
    <property type="project" value="UniProtKB-UniRule"/>
</dbReference>
<evidence type="ECO:0000256" key="13">
    <source>
        <dbReference type="ARBA" id="ARBA00082722"/>
    </source>
</evidence>
<dbReference type="InterPro" id="IPR027543">
    <property type="entry name" value="Lon_bac"/>
</dbReference>
<name>A0A5A7S8I1_9NOCA</name>
<keyword evidence="7 14" id="KW-0067">ATP-binding</keyword>
<keyword evidence="8 14" id="KW-0346">Stress response</keyword>
<dbReference type="Pfam" id="PF05362">
    <property type="entry name" value="Lon_C"/>
    <property type="match status" value="1"/>
</dbReference>
<evidence type="ECO:0000256" key="9">
    <source>
        <dbReference type="ARBA" id="ARBA00050665"/>
    </source>
</evidence>
<evidence type="ECO:0000256" key="19">
    <source>
        <dbReference type="RuleBase" id="RU000591"/>
    </source>
</evidence>
<dbReference type="PIRSF" id="PIRSF001174">
    <property type="entry name" value="Lon_proteas"/>
    <property type="match status" value="1"/>
</dbReference>
<dbReference type="Proteomes" id="UP000322244">
    <property type="component" value="Unassembled WGS sequence"/>
</dbReference>
<dbReference type="AlphaFoldDB" id="A0A5A7S8I1"/>
<evidence type="ECO:0000259" key="20">
    <source>
        <dbReference type="PROSITE" id="PS51786"/>
    </source>
</evidence>
<dbReference type="FunFam" id="3.40.50.300:FF:000021">
    <property type="entry name" value="Lon protease homolog"/>
    <property type="match status" value="1"/>
</dbReference>
<dbReference type="InterPro" id="IPR020568">
    <property type="entry name" value="Ribosomal_Su5_D2-typ_SF"/>
</dbReference>
<keyword evidence="5 14" id="KW-0378">Hydrolase</keyword>
<dbReference type="GO" id="GO:0005524">
    <property type="term" value="F:ATP binding"/>
    <property type="evidence" value="ECO:0007669"/>
    <property type="project" value="UniProtKB-UniRule"/>
</dbReference>
<dbReference type="InterPro" id="IPR046336">
    <property type="entry name" value="Lon_prtase_N_sf"/>
</dbReference>
<comment type="induction">
    <text evidence="14">By heat shock.</text>
</comment>
<dbReference type="PROSITE" id="PS51787">
    <property type="entry name" value="LON_N"/>
    <property type="match status" value="1"/>
</dbReference>
<protein>
    <recommendedName>
        <fullName evidence="12 14">Lon protease</fullName>
        <ecNumber evidence="11 14">3.4.21.53</ecNumber>
    </recommendedName>
    <alternativeName>
        <fullName evidence="13 14">ATP-dependent protease La</fullName>
    </alternativeName>
</protein>
<evidence type="ECO:0000256" key="2">
    <source>
        <dbReference type="ARBA" id="ARBA00022490"/>
    </source>
</evidence>
<dbReference type="PANTHER" id="PTHR10046">
    <property type="entry name" value="ATP DEPENDENT LON PROTEASE FAMILY MEMBER"/>
    <property type="match status" value="1"/>
</dbReference>
<evidence type="ECO:0000256" key="17">
    <source>
        <dbReference type="PIRSR" id="PIRSR001174-2"/>
    </source>
</evidence>
<dbReference type="GO" id="GO:0006515">
    <property type="term" value="P:protein quality control for misfolded or incompletely synthesized proteins"/>
    <property type="evidence" value="ECO:0007669"/>
    <property type="project" value="UniProtKB-UniRule"/>
</dbReference>
<dbReference type="Gene3D" id="1.20.58.1480">
    <property type="match status" value="1"/>
</dbReference>
<dbReference type="InterPro" id="IPR015947">
    <property type="entry name" value="PUA-like_sf"/>
</dbReference>
<comment type="catalytic activity">
    <reaction evidence="9 14 15 18">
        <text>Hydrolysis of proteins in presence of ATP.</text>
        <dbReference type="EC" id="3.4.21.53"/>
    </reaction>
</comment>
<dbReference type="InterPro" id="IPR003593">
    <property type="entry name" value="AAA+_ATPase"/>
</dbReference>
<dbReference type="Gene3D" id="1.20.5.5270">
    <property type="match status" value="1"/>
</dbReference>
<dbReference type="PRINTS" id="PR00830">
    <property type="entry name" value="ENDOLAPTASE"/>
</dbReference>
<feature type="binding site" evidence="14 17">
    <location>
        <begin position="349"/>
        <end position="356"/>
    </location>
    <ligand>
        <name>ATP</name>
        <dbReference type="ChEBI" id="CHEBI:30616"/>
    </ligand>
</feature>
<dbReference type="GO" id="GO:0043565">
    <property type="term" value="F:sequence-specific DNA binding"/>
    <property type="evidence" value="ECO:0007669"/>
    <property type="project" value="UniProtKB-UniRule"/>
</dbReference>
<comment type="similarity">
    <text evidence="14 15 18 19">Belongs to the peptidase S16 family.</text>
</comment>
<dbReference type="GO" id="GO:0034605">
    <property type="term" value="P:cellular response to heat"/>
    <property type="evidence" value="ECO:0007669"/>
    <property type="project" value="UniProtKB-UniRule"/>
</dbReference>
<dbReference type="SUPFAM" id="SSF88697">
    <property type="entry name" value="PUA domain-like"/>
    <property type="match status" value="1"/>
</dbReference>
<evidence type="ECO:0000256" key="1">
    <source>
        <dbReference type="ARBA" id="ARBA00004496"/>
    </source>
</evidence>
<dbReference type="CDD" id="cd19500">
    <property type="entry name" value="RecA-like_Lon"/>
    <property type="match status" value="1"/>
</dbReference>
<feature type="domain" description="Lon N-terminal" evidence="21">
    <location>
        <begin position="7"/>
        <end position="190"/>
    </location>
</feature>
<keyword evidence="3 14" id="KW-0645">Protease</keyword>
<dbReference type="InterPro" id="IPR054594">
    <property type="entry name" value="Lon_lid"/>
</dbReference>
<dbReference type="Gene3D" id="3.30.230.10">
    <property type="match status" value="1"/>
</dbReference>
<keyword evidence="2 14" id="KW-0963">Cytoplasm</keyword>
<dbReference type="InterPro" id="IPR014721">
    <property type="entry name" value="Ribsml_uS5_D2-typ_fold_subgr"/>
</dbReference>
<comment type="function">
    <text evidence="10 14">ATP-dependent serine protease that mediates the selective degradation of mutant and abnormal proteins as well as certain short-lived regulatory proteins. Required for cellular homeostasis and for survival from DNA damage and developmental changes induced by stress. Degrades polypeptides processively to yield small peptide fragments that are 5 to 10 amino acids long. Binds to DNA in a double-stranded, site-specific manner.</text>
</comment>
<gene>
    <name evidence="14 22" type="primary">lon</name>
    <name evidence="22" type="ORF">FOY51_18065</name>
</gene>
<comment type="subunit">
    <text evidence="14 15">Homohexamer. Organized in a ring with a central cavity.</text>
</comment>
<dbReference type="HAMAP" id="MF_01973">
    <property type="entry name" value="lon_bact"/>
    <property type="match status" value="1"/>
</dbReference>
<dbReference type="Gene3D" id="2.30.130.40">
    <property type="entry name" value="LON domain-like"/>
    <property type="match status" value="1"/>
</dbReference>
<dbReference type="InterPro" id="IPR027065">
    <property type="entry name" value="Lon_Prtase"/>
</dbReference>
<evidence type="ECO:0000256" key="4">
    <source>
        <dbReference type="ARBA" id="ARBA00022741"/>
    </source>
</evidence>
<dbReference type="SUPFAM" id="SSF52540">
    <property type="entry name" value="P-loop containing nucleoside triphosphate hydrolases"/>
    <property type="match status" value="1"/>
</dbReference>
<evidence type="ECO:0000256" key="5">
    <source>
        <dbReference type="ARBA" id="ARBA00022801"/>
    </source>
</evidence>
<dbReference type="InterPro" id="IPR008269">
    <property type="entry name" value="Lon_proteolytic"/>
</dbReference>
<evidence type="ECO:0000256" key="16">
    <source>
        <dbReference type="PIRSR" id="PIRSR001174-1"/>
    </source>
</evidence>
<dbReference type="Pfam" id="PF22667">
    <property type="entry name" value="Lon_lid"/>
    <property type="match status" value="1"/>
</dbReference>
<dbReference type="PROSITE" id="PS51786">
    <property type="entry name" value="LON_PROTEOLYTIC"/>
    <property type="match status" value="1"/>
</dbReference>
<dbReference type="Pfam" id="PF00004">
    <property type="entry name" value="AAA"/>
    <property type="match status" value="1"/>
</dbReference>